<dbReference type="InterPro" id="IPR027478">
    <property type="entry name" value="LdcA_N"/>
</dbReference>
<keyword evidence="6" id="KW-0645">Protease</keyword>
<dbReference type="Pfam" id="PF02016">
    <property type="entry name" value="Peptidase_S66"/>
    <property type="match status" value="1"/>
</dbReference>
<dbReference type="PANTHER" id="PTHR30237:SF5">
    <property type="entry name" value="CARBOXYPEPTIDASE VC_A0337-RELATED"/>
    <property type="match status" value="1"/>
</dbReference>
<proteinExistence type="inferred from homology"/>
<keyword evidence="7" id="KW-1185">Reference proteome</keyword>
<comment type="similarity">
    <text evidence="1">Belongs to the peptidase S66 family.</text>
</comment>
<evidence type="ECO:0000259" key="4">
    <source>
        <dbReference type="Pfam" id="PF02016"/>
    </source>
</evidence>
<reference evidence="7" key="1">
    <citation type="submission" date="2016-11" db="EMBL/GenBank/DDBJ databases">
        <authorList>
            <person name="Varghese N."/>
            <person name="Submissions S."/>
        </authorList>
    </citation>
    <scope>NUCLEOTIDE SEQUENCE [LARGE SCALE GENOMIC DNA]</scope>
    <source>
        <strain evidence="7">USBA-503</strain>
    </source>
</reference>
<dbReference type="InterPro" id="IPR003507">
    <property type="entry name" value="S66_fam"/>
</dbReference>
<accession>A0A1M6UNZ6</accession>
<keyword evidence="6" id="KW-0121">Carboxypeptidase</keyword>
<evidence type="ECO:0000313" key="6">
    <source>
        <dbReference type="EMBL" id="SHK70896.1"/>
    </source>
</evidence>
<evidence type="ECO:0000256" key="1">
    <source>
        <dbReference type="ARBA" id="ARBA00010233"/>
    </source>
</evidence>
<feature type="active site" description="Charge relay system" evidence="3">
    <location>
        <position position="307"/>
    </location>
</feature>
<feature type="active site" description="Nucleophile" evidence="3">
    <location>
        <position position="114"/>
    </location>
</feature>
<dbReference type="InterPro" id="IPR040449">
    <property type="entry name" value="Peptidase_S66_N"/>
</dbReference>
<dbReference type="SUPFAM" id="SSF141986">
    <property type="entry name" value="LD-carboxypeptidase A C-terminal domain-like"/>
    <property type="match status" value="1"/>
</dbReference>
<gene>
    <name evidence="6" type="ORF">SAMN05443507_12051</name>
</gene>
<dbReference type="OrthoDB" id="9807329at2"/>
<evidence type="ECO:0000313" key="7">
    <source>
        <dbReference type="Proteomes" id="UP000184016"/>
    </source>
</evidence>
<dbReference type="RefSeq" id="WP_072874728.1">
    <property type="nucleotide sequence ID" value="NZ_FRAF01000020.1"/>
</dbReference>
<evidence type="ECO:0000259" key="5">
    <source>
        <dbReference type="Pfam" id="PF17676"/>
    </source>
</evidence>
<dbReference type="EMBL" id="FRAF01000020">
    <property type="protein sequence ID" value="SHK70896.1"/>
    <property type="molecule type" value="Genomic_DNA"/>
</dbReference>
<dbReference type="Proteomes" id="UP000184016">
    <property type="component" value="Unassembled WGS sequence"/>
</dbReference>
<feature type="active site" description="Charge relay system" evidence="3">
    <location>
        <position position="238"/>
    </location>
</feature>
<dbReference type="Gene3D" id="3.40.50.10740">
    <property type="entry name" value="Class I glutamine amidotransferase-like"/>
    <property type="match status" value="1"/>
</dbReference>
<evidence type="ECO:0000256" key="2">
    <source>
        <dbReference type="ARBA" id="ARBA00022801"/>
    </source>
</evidence>
<organism evidence="6 7">
    <name type="scientific">Alicyclobacillus tolerans</name>
    <dbReference type="NCBI Taxonomy" id="90970"/>
    <lineage>
        <taxon>Bacteria</taxon>
        <taxon>Bacillati</taxon>
        <taxon>Bacillota</taxon>
        <taxon>Bacilli</taxon>
        <taxon>Bacillales</taxon>
        <taxon>Alicyclobacillaceae</taxon>
        <taxon>Alicyclobacillus</taxon>
    </lineage>
</organism>
<dbReference type="SUPFAM" id="SSF52317">
    <property type="entry name" value="Class I glutamine amidotransferase-like"/>
    <property type="match status" value="1"/>
</dbReference>
<dbReference type="Pfam" id="PF17676">
    <property type="entry name" value="Peptidase_S66C"/>
    <property type="match status" value="1"/>
</dbReference>
<dbReference type="GO" id="GO:0004180">
    <property type="term" value="F:carboxypeptidase activity"/>
    <property type="evidence" value="ECO:0007669"/>
    <property type="project" value="UniProtKB-KW"/>
</dbReference>
<protein>
    <submittedName>
        <fullName evidence="6">Muramoyltetrapeptide carboxypeptidase</fullName>
    </submittedName>
</protein>
<dbReference type="InterPro" id="IPR040921">
    <property type="entry name" value="Peptidase_S66C"/>
</dbReference>
<keyword evidence="2" id="KW-0378">Hydrolase</keyword>
<dbReference type="PIRSF" id="PIRSF028757">
    <property type="entry name" value="LD-carboxypeptidase"/>
    <property type="match status" value="1"/>
</dbReference>
<sequence length="340" mass="37939">MQIVKPSKLSFGDTVGIVSPASGVAAFCPKRLRRGVNCLENMGFNVLLGEHCAKHTGHTAGTIDERLSDLHSMYRNNDVKAIITTIGGYNSHQLLDELDYELLRKNPKILLGYSDITALQLGIFSQTRMVTYMGPAILPQFGEFGGLFDYTRNSFEDILMNSASERQTLRPSESCTDESLKWDIEDNRQRALQASTGWKILKHGEAIGRIISGNMSTLLLLAGTKYWPDLTGAILCLEDDETTNPAIIDRYLIQLRHMGVYEQISALIVGRFPTQTSFTESDPLENVLTIATRGYSFPIVYDVDFGHTDPMMILANGVLARLNVIEKIEFGYMESTVLER</sequence>
<name>A0A1M6UNZ6_9BACL</name>
<dbReference type="InterPro" id="IPR027461">
    <property type="entry name" value="Carboxypeptidase_A_C_sf"/>
</dbReference>
<dbReference type="Gene3D" id="3.50.30.60">
    <property type="entry name" value="LD-carboxypeptidase A C-terminal domain-like"/>
    <property type="match status" value="1"/>
</dbReference>
<dbReference type="InterPro" id="IPR029062">
    <property type="entry name" value="Class_I_gatase-like"/>
</dbReference>
<feature type="domain" description="LD-carboxypeptidase C-terminal" evidence="5">
    <location>
        <begin position="208"/>
        <end position="322"/>
    </location>
</feature>
<dbReference type="STRING" id="1830138.SAMN05443507_12051"/>
<evidence type="ECO:0000256" key="3">
    <source>
        <dbReference type="PIRSR" id="PIRSR028757-1"/>
    </source>
</evidence>
<dbReference type="AlphaFoldDB" id="A0A1M6UNZ6"/>
<dbReference type="PANTHER" id="PTHR30237">
    <property type="entry name" value="MURAMOYLTETRAPEPTIDE CARBOXYPEPTIDASE"/>
    <property type="match status" value="1"/>
</dbReference>
<feature type="domain" description="LD-carboxypeptidase N-terminal" evidence="4">
    <location>
        <begin position="15"/>
        <end position="134"/>
    </location>
</feature>
<dbReference type="CDD" id="cd07062">
    <property type="entry name" value="Peptidase_S66_mccF_like"/>
    <property type="match status" value="1"/>
</dbReference>